<name>A0A1T2X7E3_9BACL</name>
<proteinExistence type="predicted"/>
<comment type="caution">
    <text evidence="2">The sequence shown here is derived from an EMBL/GenBank/DDBJ whole genome shotgun (WGS) entry which is preliminary data.</text>
</comment>
<dbReference type="AlphaFoldDB" id="A0A1T2X7E3"/>
<evidence type="ECO:0000313" key="2">
    <source>
        <dbReference type="EMBL" id="OPA75794.1"/>
    </source>
</evidence>
<dbReference type="EMBL" id="MSZX01000008">
    <property type="protein sequence ID" value="OPA75794.1"/>
    <property type="molecule type" value="Genomic_DNA"/>
</dbReference>
<dbReference type="OrthoDB" id="2474789at2"/>
<protein>
    <recommendedName>
        <fullName evidence="1">Prenylated flavin chaperone LpdD-like domain-containing protein</fullName>
    </recommendedName>
</protein>
<dbReference type="STRING" id="1324314.BVG16_20935"/>
<dbReference type="Pfam" id="PF21758">
    <property type="entry name" value="PAC_bac"/>
    <property type="match status" value="1"/>
</dbReference>
<evidence type="ECO:0000313" key="3">
    <source>
        <dbReference type="Proteomes" id="UP000190188"/>
    </source>
</evidence>
<evidence type="ECO:0000259" key="1">
    <source>
        <dbReference type="Pfam" id="PF21758"/>
    </source>
</evidence>
<accession>A0A1T2X7E3</accession>
<dbReference type="RefSeq" id="WP_078501129.1">
    <property type="nucleotide sequence ID" value="NZ_MSZX01000008.1"/>
</dbReference>
<feature type="domain" description="Prenylated flavin chaperone LpdD-like" evidence="1">
    <location>
        <begin position="10"/>
        <end position="122"/>
    </location>
</feature>
<reference evidence="2 3" key="1">
    <citation type="submission" date="2017-01" db="EMBL/GenBank/DDBJ databases">
        <title>Genome analysis of Paenibacillus selenitrireducens ES3-24.</title>
        <authorList>
            <person name="Xu D."/>
            <person name="Yao R."/>
            <person name="Zheng S."/>
        </authorList>
    </citation>
    <scope>NUCLEOTIDE SEQUENCE [LARGE SCALE GENOMIC DNA]</scope>
    <source>
        <strain evidence="2 3">ES3-24</strain>
    </source>
</reference>
<gene>
    <name evidence="2" type="ORF">BVG16_20935</name>
</gene>
<dbReference type="Proteomes" id="UP000190188">
    <property type="component" value="Unassembled WGS sequence"/>
</dbReference>
<dbReference type="InterPro" id="IPR048844">
    <property type="entry name" value="LpdD_chaperone-like"/>
</dbReference>
<organism evidence="2 3">
    <name type="scientific">Paenibacillus selenitireducens</name>
    <dbReference type="NCBI Taxonomy" id="1324314"/>
    <lineage>
        <taxon>Bacteria</taxon>
        <taxon>Bacillati</taxon>
        <taxon>Bacillota</taxon>
        <taxon>Bacilli</taxon>
        <taxon>Bacillales</taxon>
        <taxon>Paenibacillaceae</taxon>
        <taxon>Paenibacillus</taxon>
    </lineage>
</organism>
<sequence length="124" mass="13222">MFEQTILPCAGHQIMFSMVSQGEDLCVTIAGGEKPHIGAVALAQVRPSLADPSQFSASVSVLTLLGHKEDEIAKHVAHKLAVATRGNVVVSCGVHIDDATVAQLIEIDQVIRSWCDTFIDKLSS</sequence>
<keyword evidence="3" id="KW-1185">Reference proteome</keyword>